<evidence type="ECO:0000313" key="1">
    <source>
        <dbReference type="EMBL" id="MCD8473126.1"/>
    </source>
</evidence>
<keyword evidence="2" id="KW-1185">Reference proteome</keyword>
<comment type="caution">
    <text evidence="1">The sequence shown here is derived from an EMBL/GenBank/DDBJ whole genome shotgun (WGS) entry which is preliminary data.</text>
</comment>
<name>A0ABS8TSN9_9GAMM</name>
<sequence>MISSPLLVHTLRRRHSVRELGIQLPAAARIPATRVAALARFAGAAKSVRSCACYKRATWPPWRHWHIVWKSTAQDDALEVLEALLRELYGGAIKGSAHETEKIVR</sequence>
<protein>
    <submittedName>
        <fullName evidence="1">Uncharacterized protein</fullName>
    </submittedName>
</protein>
<proteinExistence type="predicted"/>
<reference evidence="1" key="1">
    <citation type="submission" date="2021-11" db="EMBL/GenBank/DDBJ databases">
        <title>Genome sequence of Xylella taiwanensis PLS432.</title>
        <authorList>
            <person name="Weng L.-W."/>
            <person name="Su C.-C."/>
            <person name="Tsai C.-W."/>
            <person name="Kuo C.-H."/>
        </authorList>
    </citation>
    <scope>NUCLEOTIDE SEQUENCE</scope>
    <source>
        <strain evidence="1">PLS432</strain>
    </source>
</reference>
<dbReference type="RefSeq" id="WP_230430820.1">
    <property type="nucleotide sequence ID" value="NZ_CP087696.1"/>
</dbReference>
<evidence type="ECO:0000313" key="2">
    <source>
        <dbReference type="Proteomes" id="UP001430701"/>
    </source>
</evidence>
<accession>A0ABS8TSN9</accession>
<organism evidence="1 2">
    <name type="scientific">Xylella taiwanensis</name>
    <dbReference type="NCBI Taxonomy" id="1444770"/>
    <lineage>
        <taxon>Bacteria</taxon>
        <taxon>Pseudomonadati</taxon>
        <taxon>Pseudomonadota</taxon>
        <taxon>Gammaproteobacteria</taxon>
        <taxon>Lysobacterales</taxon>
        <taxon>Lysobacteraceae</taxon>
        <taxon>Xylella</taxon>
    </lineage>
</organism>
<dbReference type="EMBL" id="JAJPPU010000002">
    <property type="protein sequence ID" value="MCD8473126.1"/>
    <property type="molecule type" value="Genomic_DNA"/>
</dbReference>
<dbReference type="Proteomes" id="UP001430701">
    <property type="component" value="Unassembled WGS sequence"/>
</dbReference>
<gene>
    <name evidence="1" type="ORF">LPH55_06525</name>
</gene>